<feature type="signal peptide" evidence="7">
    <location>
        <begin position="1"/>
        <end position="20"/>
    </location>
</feature>
<evidence type="ECO:0000256" key="7">
    <source>
        <dbReference type="SAM" id="SignalP"/>
    </source>
</evidence>
<organism evidence="9">
    <name type="scientific">Chitinibacter mangrovi</name>
    <dbReference type="NCBI Taxonomy" id="3153927"/>
    <lineage>
        <taxon>Bacteria</taxon>
        <taxon>Pseudomonadati</taxon>
        <taxon>Pseudomonadota</taxon>
        <taxon>Betaproteobacteria</taxon>
        <taxon>Neisseriales</taxon>
        <taxon>Chitinibacteraceae</taxon>
        <taxon>Chitinibacter</taxon>
    </lineage>
</organism>
<evidence type="ECO:0000256" key="2">
    <source>
        <dbReference type="ARBA" id="ARBA00022723"/>
    </source>
</evidence>
<evidence type="ECO:0000313" key="9">
    <source>
        <dbReference type="EMBL" id="XBM00978.1"/>
    </source>
</evidence>
<dbReference type="InterPro" id="IPR051156">
    <property type="entry name" value="Mito/Outer_Membr_Metalloprot"/>
</dbReference>
<evidence type="ECO:0000256" key="6">
    <source>
        <dbReference type="RuleBase" id="RU003983"/>
    </source>
</evidence>
<dbReference type="PANTHER" id="PTHR22726:SF24">
    <property type="entry name" value="M48 FAMILY METALLOPEPTIDASE"/>
    <property type="match status" value="1"/>
</dbReference>
<comment type="cofactor">
    <cofactor evidence="6">
        <name>Zn(2+)</name>
        <dbReference type="ChEBI" id="CHEBI:29105"/>
    </cofactor>
    <text evidence="6">Binds 1 zinc ion per subunit.</text>
</comment>
<dbReference type="KEGG" id="cmav:ABHF33_01455"/>
<dbReference type="GO" id="GO:0004222">
    <property type="term" value="F:metalloendopeptidase activity"/>
    <property type="evidence" value="ECO:0007669"/>
    <property type="project" value="InterPro"/>
</dbReference>
<dbReference type="EMBL" id="CP157355">
    <property type="protein sequence ID" value="XBM00978.1"/>
    <property type="molecule type" value="Genomic_DNA"/>
</dbReference>
<evidence type="ECO:0000256" key="5">
    <source>
        <dbReference type="ARBA" id="ARBA00023049"/>
    </source>
</evidence>
<dbReference type="RefSeq" id="WP_348945301.1">
    <property type="nucleotide sequence ID" value="NZ_CP157355.1"/>
</dbReference>
<evidence type="ECO:0000256" key="4">
    <source>
        <dbReference type="ARBA" id="ARBA00022833"/>
    </source>
</evidence>
<evidence type="ECO:0000256" key="1">
    <source>
        <dbReference type="ARBA" id="ARBA00022670"/>
    </source>
</evidence>
<keyword evidence="1 6" id="KW-0645">Protease</keyword>
<keyword evidence="4 6" id="KW-0862">Zinc</keyword>
<dbReference type="InterPro" id="IPR001915">
    <property type="entry name" value="Peptidase_M48"/>
</dbReference>
<protein>
    <submittedName>
        <fullName evidence="9">M48 family metalloprotease</fullName>
        <ecNumber evidence="9">3.4.24.-</ecNumber>
    </submittedName>
</protein>
<keyword evidence="5 6" id="KW-0482">Metalloprotease</keyword>
<name>A0AAU7FBQ6_9NEIS</name>
<keyword evidence="3 6" id="KW-0378">Hydrolase</keyword>
<dbReference type="Gene3D" id="3.30.2010.10">
    <property type="entry name" value="Metalloproteases ('zincins'), catalytic domain"/>
    <property type="match status" value="1"/>
</dbReference>
<dbReference type="GO" id="GO:0046872">
    <property type="term" value="F:metal ion binding"/>
    <property type="evidence" value="ECO:0007669"/>
    <property type="project" value="UniProtKB-KW"/>
</dbReference>
<dbReference type="Pfam" id="PF01435">
    <property type="entry name" value="Peptidase_M48"/>
    <property type="match status" value="1"/>
</dbReference>
<dbReference type="PANTHER" id="PTHR22726">
    <property type="entry name" value="METALLOENDOPEPTIDASE OMA1"/>
    <property type="match status" value="1"/>
</dbReference>
<dbReference type="EC" id="3.4.24.-" evidence="9"/>
<sequence length="294" mass="31398">MKKQFLLPFALAAAITTSLAAPAHALDLGKLLSGDTLSKGLSVLSNAGEALNTSVKGLTPEQEEVLGHNVMANLLGAAPLMNDAKVQRYVNQVGLWVAMQSEQPHLNWRFGVIDTPNINSFAAAGGYILITRGLWDRIRSEAELAAILGHEITHVTQKHHVKALISSKSQQAGSDLISIVADYNSGKSGAKAGEKGGKALSEIFVRGLDKNDEYVADVNGMVLAARAGYNPYALVSVLQLLGSVNASDSTVALLFSTHPSPQERLDNIDQVVGEKLEGYADATENTKRFNQVKR</sequence>
<gene>
    <name evidence="9" type="ORF">ABHF33_01455</name>
</gene>
<accession>A0AAU7FBQ6</accession>
<feature type="domain" description="Peptidase M48" evidence="8">
    <location>
        <begin position="86"/>
        <end position="270"/>
    </location>
</feature>
<evidence type="ECO:0000256" key="3">
    <source>
        <dbReference type="ARBA" id="ARBA00022801"/>
    </source>
</evidence>
<dbReference type="GO" id="GO:0016020">
    <property type="term" value="C:membrane"/>
    <property type="evidence" value="ECO:0007669"/>
    <property type="project" value="TreeGrafter"/>
</dbReference>
<comment type="similarity">
    <text evidence="6">Belongs to the peptidase M48 family.</text>
</comment>
<feature type="chain" id="PRO_5043907715" evidence="7">
    <location>
        <begin position="21"/>
        <end position="294"/>
    </location>
</feature>
<reference evidence="9" key="1">
    <citation type="submission" date="2024-05" db="EMBL/GenBank/DDBJ databases">
        <authorList>
            <person name="Yang L."/>
            <person name="Pan L."/>
        </authorList>
    </citation>
    <scope>NUCLEOTIDE SEQUENCE</scope>
    <source>
        <strain evidence="9">FCG-7</strain>
    </source>
</reference>
<keyword evidence="7" id="KW-0732">Signal</keyword>
<dbReference type="AlphaFoldDB" id="A0AAU7FBQ6"/>
<dbReference type="GO" id="GO:0051603">
    <property type="term" value="P:proteolysis involved in protein catabolic process"/>
    <property type="evidence" value="ECO:0007669"/>
    <property type="project" value="TreeGrafter"/>
</dbReference>
<proteinExistence type="inferred from homology"/>
<evidence type="ECO:0000259" key="8">
    <source>
        <dbReference type="Pfam" id="PF01435"/>
    </source>
</evidence>
<keyword evidence="2" id="KW-0479">Metal-binding</keyword>